<dbReference type="SMART" id="SM00493">
    <property type="entry name" value="TOPRIM"/>
    <property type="match status" value="1"/>
</dbReference>
<dbReference type="InterPro" id="IPR003601">
    <property type="entry name" value="Topo_IA_2"/>
</dbReference>
<comment type="function">
    <text evidence="10">Releases the supercoiling and torsional tension of DNA, which is introduced during the DNA replication and transcription, by transiently cleaving and rejoining one strand of the DNA duplex. Introduces a single-strand break via transesterification at a target site in duplex DNA. The scissile phosphodiester is attacked by the catalytic tyrosine of the enzyme, resulting in the formation of a DNA-(5'-phosphotyrosyl)-enzyme intermediate and the expulsion of a 3'-OH DNA strand. The free DNA strand then undergoes passage around the unbroken strand, thus removing DNA supercoils. Finally, in the religation step, the DNA 3'-OH attacks the covalent intermediate to expel the active-site tyrosine and restore the DNA phosphodiester backbone.</text>
</comment>
<dbReference type="InterPro" id="IPR013826">
    <property type="entry name" value="Topo_IA_cen_sub3"/>
</dbReference>
<comment type="caution">
    <text evidence="10">Lacks conserved residue(s) required for the propagation of feature annotation.</text>
</comment>
<dbReference type="InterPro" id="IPR034149">
    <property type="entry name" value="TOPRIM_TopoI"/>
</dbReference>
<dbReference type="Gene3D" id="1.10.460.10">
    <property type="entry name" value="Topoisomerase I, domain 2"/>
    <property type="match status" value="1"/>
</dbReference>
<dbReference type="Pfam" id="PF01751">
    <property type="entry name" value="Toprim"/>
    <property type="match status" value="1"/>
</dbReference>
<sequence length="776" mass="88178">MTKNLVIVESPAKAKTIKKYLGKDFEVLASYGHVRDLLPKEGAVDPEHDFAMRYQVIDRNAKHVDAIAKALKKADALYLATDPDREGEAISWHLYELLKERKLLKDKEVGRVVFNEITKGAVRDAVAHPRELSLDLINAQQARRALDYLVGFNLSPLLWKKIRRGLSAGRVQSPALRMIVEREEEIERFQSREYWSLEADVSSKGQNFAAKLTHYAGEKLGQFSVEDGDTAHDWERNLLKAADGRLTVEKVEKKQRRRNPAAPFTTSTLQQEASRKLGFTAQRTMRTAQQLYEGIDLGGETVGLITYMRTDSVNLAQEAIGEIRDFIGQRYGSDNIPKEPRLFKTKAKNAQEAHEAIRPTGITHVPESIKGYLSKDQAKLYELIWKRTVACQMVHATIDTVGVNLVCGEGNVFRANGSTVVNPGFMAVYQESVDDRKEKEEDSKLLPPLLEGEKVDLLGIRPEQHFTEPPPRYTEASLVKTLEEHGIGRPSTYASIISTLQQREYVEMDKKRFIPTDVGRVVNKFLTQHFTNYVDYDFTAKLEDELDAISRGEAEWVPIMRRFWKPFHELVEDKEKSVQRKDVTQEELDEKCPKCSQPLSIRLGRRGRFIGCTAYPECDYTRNLGESADQAASEPEKVEGRTCPKCDSELIIRSGRYGKFIGCSSYPKCRYIEPLEKPADTGVECPECHKGSLLERRSRSGKTFYSCSRYPDCSYAVWNPPVAEACPKCHWPVLTIKTTKRRGTEKVCPRKECDFAEPVEEKDEEPAEDEQRKAAN</sequence>
<evidence type="ECO:0000256" key="6">
    <source>
        <dbReference type="ARBA" id="ARBA00022842"/>
    </source>
</evidence>
<dbReference type="RefSeq" id="WP_092998068.1">
    <property type="nucleotide sequence ID" value="NZ_FMWD01000008.1"/>
</dbReference>
<dbReference type="GO" id="GO:0006265">
    <property type="term" value="P:DNA topological change"/>
    <property type="evidence" value="ECO:0007669"/>
    <property type="project" value="UniProtKB-UniRule"/>
</dbReference>
<comment type="catalytic activity">
    <reaction evidence="1 10">
        <text>ATP-independent breakage of single-stranded DNA, followed by passage and rejoining.</text>
        <dbReference type="EC" id="5.6.2.1"/>
    </reaction>
</comment>
<dbReference type="InterPro" id="IPR013825">
    <property type="entry name" value="Topo_IA_cen_sub2"/>
</dbReference>
<dbReference type="OrthoDB" id="9804262at2"/>
<dbReference type="InterPro" id="IPR003602">
    <property type="entry name" value="Topo_IA_DNA-bd_dom"/>
</dbReference>
<feature type="domain" description="Toprim" evidence="12">
    <location>
        <begin position="3"/>
        <end position="113"/>
    </location>
</feature>
<feature type="site" description="Interaction with DNA" evidence="10">
    <location>
        <position position="144"/>
    </location>
</feature>
<dbReference type="InterPro" id="IPR023406">
    <property type="entry name" value="Topo_IA_AS"/>
</dbReference>
<dbReference type="SUPFAM" id="SSF57783">
    <property type="entry name" value="Zinc beta-ribbon"/>
    <property type="match status" value="2"/>
</dbReference>
<dbReference type="GO" id="GO:0003677">
    <property type="term" value="F:DNA binding"/>
    <property type="evidence" value="ECO:0007669"/>
    <property type="project" value="UniProtKB-KW"/>
</dbReference>
<protein>
    <recommendedName>
        <fullName evidence="10">DNA topoisomerase 1</fullName>
        <ecNumber evidence="10">5.6.2.1</ecNumber>
    </recommendedName>
    <alternativeName>
        <fullName evidence="10">DNA topoisomerase I</fullName>
    </alternativeName>
</protein>
<keyword evidence="3" id="KW-0479">Metal-binding</keyword>
<dbReference type="CDD" id="cd03363">
    <property type="entry name" value="TOPRIM_TopoIA_TopoI"/>
    <property type="match status" value="1"/>
</dbReference>
<accession>A0A1G5QRR7</accession>
<dbReference type="Proteomes" id="UP000199648">
    <property type="component" value="Unassembled WGS sequence"/>
</dbReference>
<dbReference type="PROSITE" id="PS00396">
    <property type="entry name" value="TOPO_IA_1"/>
    <property type="match status" value="1"/>
</dbReference>
<dbReference type="NCBIfam" id="TIGR01051">
    <property type="entry name" value="topA_bact"/>
    <property type="match status" value="1"/>
</dbReference>
<keyword evidence="5" id="KW-0862">Zinc</keyword>
<dbReference type="GO" id="GO:0005694">
    <property type="term" value="C:chromosome"/>
    <property type="evidence" value="ECO:0007669"/>
    <property type="project" value="InterPro"/>
</dbReference>
<evidence type="ECO:0000256" key="11">
    <source>
        <dbReference type="SAM" id="MobiDB-lite"/>
    </source>
</evidence>
<feature type="site" description="Interaction with DNA" evidence="10">
    <location>
        <position position="159"/>
    </location>
</feature>
<dbReference type="PROSITE" id="PS50880">
    <property type="entry name" value="TOPRIM"/>
    <property type="match status" value="1"/>
</dbReference>
<dbReference type="SMART" id="SM00436">
    <property type="entry name" value="TOP1Bc"/>
    <property type="match status" value="1"/>
</dbReference>
<name>A0A1G5QRR7_9GAMM</name>
<organism evidence="14 15">
    <name type="scientific">Thiohalomonas denitrificans</name>
    <dbReference type="NCBI Taxonomy" id="415747"/>
    <lineage>
        <taxon>Bacteria</taxon>
        <taxon>Pseudomonadati</taxon>
        <taxon>Pseudomonadota</taxon>
        <taxon>Gammaproteobacteria</taxon>
        <taxon>Thiohalomonadales</taxon>
        <taxon>Thiohalomonadaceae</taxon>
        <taxon>Thiohalomonas</taxon>
    </lineage>
</organism>
<reference evidence="14 15" key="1">
    <citation type="submission" date="2016-10" db="EMBL/GenBank/DDBJ databases">
        <authorList>
            <person name="de Groot N.N."/>
        </authorList>
    </citation>
    <scope>NUCLEOTIDE SEQUENCE [LARGE SCALE GENOMIC DNA]</scope>
    <source>
        <strain evidence="14 15">HLD2</strain>
    </source>
</reference>
<dbReference type="HAMAP" id="MF_00952">
    <property type="entry name" value="Topoisom_1_prok"/>
    <property type="match status" value="1"/>
</dbReference>
<gene>
    <name evidence="10" type="primary">topA</name>
    <name evidence="14" type="ORF">SAMN03097708_02645</name>
</gene>
<dbReference type="Gene3D" id="1.10.290.10">
    <property type="entry name" value="Topoisomerase I, domain 4"/>
    <property type="match status" value="1"/>
</dbReference>
<evidence type="ECO:0000256" key="8">
    <source>
        <dbReference type="ARBA" id="ARBA00023125"/>
    </source>
</evidence>
<keyword evidence="7 10" id="KW-0799">Topoisomerase</keyword>
<comment type="subunit">
    <text evidence="10">Monomer.</text>
</comment>
<dbReference type="InterPro" id="IPR028612">
    <property type="entry name" value="Topoisom_1_IA"/>
</dbReference>
<keyword evidence="8 10" id="KW-0238">DNA-binding</keyword>
<dbReference type="PRINTS" id="PR00417">
    <property type="entry name" value="PRTPISMRASEI"/>
</dbReference>
<dbReference type="InterPro" id="IPR000380">
    <property type="entry name" value="Topo_IA"/>
</dbReference>
<dbReference type="Pfam" id="PF01396">
    <property type="entry name" value="Zn_ribbon_Top1"/>
    <property type="match status" value="3"/>
</dbReference>
<feature type="active site" description="O-(5'-phospho-DNA)-tyrosine intermediate" evidence="10">
    <location>
        <position position="307"/>
    </location>
</feature>
<dbReference type="STRING" id="415747.SAMN03097708_02645"/>
<evidence type="ECO:0000259" key="13">
    <source>
        <dbReference type="PROSITE" id="PS52039"/>
    </source>
</evidence>
<dbReference type="PROSITE" id="PS52039">
    <property type="entry name" value="TOPO_IA_2"/>
    <property type="match status" value="1"/>
</dbReference>
<feature type="site" description="Interaction with DNA" evidence="10">
    <location>
        <position position="143"/>
    </location>
</feature>
<feature type="region of interest" description="Interaction with DNA" evidence="10">
    <location>
        <begin position="167"/>
        <end position="172"/>
    </location>
</feature>
<dbReference type="GO" id="GO:0008270">
    <property type="term" value="F:zinc ion binding"/>
    <property type="evidence" value="ECO:0007669"/>
    <property type="project" value="UniProtKB-KW"/>
</dbReference>
<feature type="site" description="Interaction with DNA" evidence="10">
    <location>
        <position position="147"/>
    </location>
</feature>
<comment type="similarity">
    <text evidence="2 10">Belongs to the type IA topoisomerase family.</text>
</comment>
<evidence type="ECO:0000313" key="14">
    <source>
        <dbReference type="EMBL" id="SCZ64523.1"/>
    </source>
</evidence>
<dbReference type="PANTHER" id="PTHR42785:SF1">
    <property type="entry name" value="DNA TOPOISOMERASE"/>
    <property type="match status" value="1"/>
</dbReference>
<dbReference type="CDD" id="cd00186">
    <property type="entry name" value="TOP1Ac"/>
    <property type="match status" value="1"/>
</dbReference>
<evidence type="ECO:0000256" key="1">
    <source>
        <dbReference type="ARBA" id="ARBA00000213"/>
    </source>
</evidence>
<dbReference type="InterPro" id="IPR006171">
    <property type="entry name" value="TOPRIM_dom"/>
</dbReference>
<proteinExistence type="inferred from homology"/>
<dbReference type="PANTHER" id="PTHR42785">
    <property type="entry name" value="DNA TOPOISOMERASE, TYPE IA, CORE"/>
    <property type="match status" value="1"/>
</dbReference>
<evidence type="ECO:0000256" key="3">
    <source>
        <dbReference type="ARBA" id="ARBA00022723"/>
    </source>
</evidence>
<evidence type="ECO:0000259" key="12">
    <source>
        <dbReference type="PROSITE" id="PS50880"/>
    </source>
</evidence>
<feature type="compositionally biased region" description="Acidic residues" evidence="11">
    <location>
        <begin position="757"/>
        <end position="768"/>
    </location>
</feature>
<dbReference type="EC" id="5.6.2.1" evidence="10"/>
<keyword evidence="4" id="KW-0863">Zinc-finger</keyword>
<dbReference type="GO" id="GO:0003917">
    <property type="term" value="F:DNA topoisomerase type I (single strand cut, ATP-independent) activity"/>
    <property type="evidence" value="ECO:0007669"/>
    <property type="project" value="UniProtKB-UniRule"/>
</dbReference>
<feature type="site" description="Interaction with DNA" evidence="10">
    <location>
        <position position="503"/>
    </location>
</feature>
<keyword evidence="15" id="KW-1185">Reference proteome</keyword>
<dbReference type="Pfam" id="PF01131">
    <property type="entry name" value="Topoisom_bac"/>
    <property type="match status" value="1"/>
</dbReference>
<evidence type="ECO:0000256" key="2">
    <source>
        <dbReference type="ARBA" id="ARBA00009446"/>
    </source>
</evidence>
<feature type="site" description="Interaction with DNA" evidence="10">
    <location>
        <position position="309"/>
    </location>
</feature>
<dbReference type="Gene3D" id="3.30.65.10">
    <property type="entry name" value="Bacterial Topoisomerase I, domain 1"/>
    <property type="match status" value="3"/>
</dbReference>
<dbReference type="InterPro" id="IPR013497">
    <property type="entry name" value="Topo_IA_cen"/>
</dbReference>
<evidence type="ECO:0000256" key="5">
    <source>
        <dbReference type="ARBA" id="ARBA00022833"/>
    </source>
</evidence>
<feature type="site" description="Interaction with DNA" evidence="10">
    <location>
        <position position="33"/>
    </location>
</feature>
<feature type="region of interest" description="Disordered" evidence="11">
    <location>
        <begin position="757"/>
        <end position="776"/>
    </location>
</feature>
<keyword evidence="9 10" id="KW-0413">Isomerase</keyword>
<evidence type="ECO:0000313" key="15">
    <source>
        <dbReference type="Proteomes" id="UP000199648"/>
    </source>
</evidence>
<dbReference type="AlphaFoldDB" id="A0A1G5QRR7"/>
<keyword evidence="6" id="KW-0460">Magnesium</keyword>
<evidence type="ECO:0000256" key="7">
    <source>
        <dbReference type="ARBA" id="ARBA00023029"/>
    </source>
</evidence>
<dbReference type="InterPro" id="IPR005733">
    <property type="entry name" value="TopoI_bac-type"/>
</dbReference>
<dbReference type="InterPro" id="IPR023405">
    <property type="entry name" value="Topo_IA_core_domain"/>
</dbReference>
<dbReference type="Gene3D" id="2.70.20.10">
    <property type="entry name" value="Topoisomerase I, domain 3"/>
    <property type="match status" value="1"/>
</dbReference>
<dbReference type="SUPFAM" id="SSF56712">
    <property type="entry name" value="Prokaryotic type I DNA topoisomerase"/>
    <property type="match status" value="1"/>
</dbReference>
<feature type="domain" description="Topo IA-type catalytic" evidence="13">
    <location>
        <begin position="133"/>
        <end position="571"/>
    </location>
</feature>
<dbReference type="SMART" id="SM00437">
    <property type="entry name" value="TOP1Ac"/>
    <property type="match status" value="1"/>
</dbReference>
<evidence type="ECO:0000256" key="9">
    <source>
        <dbReference type="ARBA" id="ARBA00023235"/>
    </source>
</evidence>
<dbReference type="Gene3D" id="3.40.50.140">
    <property type="match status" value="1"/>
</dbReference>
<dbReference type="InterPro" id="IPR013498">
    <property type="entry name" value="Topo_IA_Znf"/>
</dbReference>
<dbReference type="EMBL" id="FMWD01000008">
    <property type="protein sequence ID" value="SCZ64523.1"/>
    <property type="molecule type" value="Genomic_DNA"/>
</dbReference>
<dbReference type="InterPro" id="IPR013824">
    <property type="entry name" value="Topo_IA_cen_sub1"/>
</dbReference>
<evidence type="ECO:0000256" key="4">
    <source>
        <dbReference type="ARBA" id="ARBA00022771"/>
    </source>
</evidence>
<evidence type="ECO:0000256" key="10">
    <source>
        <dbReference type="HAMAP-Rule" id="MF_00952"/>
    </source>
</evidence>